<keyword evidence="1" id="KW-0732">Signal</keyword>
<gene>
    <name evidence="3" type="ORF">FIA58_007385</name>
</gene>
<evidence type="ECO:0000313" key="3">
    <source>
        <dbReference type="EMBL" id="NHN25496.1"/>
    </source>
</evidence>
<evidence type="ECO:0000256" key="1">
    <source>
        <dbReference type="SAM" id="SignalP"/>
    </source>
</evidence>
<feature type="chain" id="PRO_5045931957" description="DUF5689 domain-containing protein" evidence="1">
    <location>
        <begin position="23"/>
        <end position="439"/>
    </location>
</feature>
<reference evidence="3 4" key="3">
    <citation type="submission" date="2020-02" db="EMBL/GenBank/DDBJ databases">
        <title>Flavobacterium profundi sp. nov., isolated from a deep-sea seamount.</title>
        <authorList>
            <person name="Zhang D.-C."/>
        </authorList>
    </citation>
    <scope>NUCLEOTIDE SEQUENCE [LARGE SCALE GENOMIC DNA]</scope>
    <source>
        <strain evidence="3 4">EC11</strain>
    </source>
</reference>
<evidence type="ECO:0000313" key="4">
    <source>
        <dbReference type="Proteomes" id="UP000817854"/>
    </source>
</evidence>
<feature type="signal peptide" evidence="1">
    <location>
        <begin position="1"/>
        <end position="22"/>
    </location>
</feature>
<name>A0ABX0ITS4_9FLAO</name>
<organism evidence="3 4">
    <name type="scientific">Flavobacterium jejuense</name>
    <dbReference type="NCBI Taxonomy" id="1544455"/>
    <lineage>
        <taxon>Bacteria</taxon>
        <taxon>Pseudomonadati</taxon>
        <taxon>Bacteroidota</taxon>
        <taxon>Flavobacteriia</taxon>
        <taxon>Flavobacteriales</taxon>
        <taxon>Flavobacteriaceae</taxon>
        <taxon>Flavobacterium</taxon>
    </lineage>
</organism>
<dbReference type="PROSITE" id="PS51257">
    <property type="entry name" value="PROKAR_LIPOPROTEIN"/>
    <property type="match status" value="1"/>
</dbReference>
<protein>
    <recommendedName>
        <fullName evidence="2">DUF5689 domain-containing protein</fullName>
    </recommendedName>
</protein>
<keyword evidence="4" id="KW-1185">Reference proteome</keyword>
<feature type="domain" description="DUF5689" evidence="2">
    <location>
        <begin position="40"/>
        <end position="265"/>
    </location>
</feature>
<accession>A0ABX0ITS4</accession>
<comment type="caution">
    <text evidence="3">The sequence shown here is derived from an EMBL/GenBank/DDBJ whole genome shotgun (WGS) entry which is preliminary data.</text>
</comment>
<dbReference type="RefSeq" id="WP_140961713.1">
    <property type="nucleotide sequence ID" value="NZ_VEVQ02000004.1"/>
</dbReference>
<dbReference type="EMBL" id="VEVQ02000004">
    <property type="protein sequence ID" value="NHN25496.1"/>
    <property type="molecule type" value="Genomic_DNA"/>
</dbReference>
<dbReference type="Proteomes" id="UP000817854">
    <property type="component" value="Unassembled WGS sequence"/>
</dbReference>
<dbReference type="InterPro" id="IPR043744">
    <property type="entry name" value="DUF5689"/>
</dbReference>
<proteinExistence type="predicted"/>
<reference evidence="3 4" key="2">
    <citation type="submission" date="2019-05" db="EMBL/GenBank/DDBJ databases">
        <authorList>
            <person name="Lianzixin W."/>
        </authorList>
    </citation>
    <scope>NUCLEOTIDE SEQUENCE [LARGE SCALE GENOMIC DNA]</scope>
    <source>
        <strain evidence="3 4">EC11</strain>
    </source>
</reference>
<dbReference type="Pfam" id="PF18942">
    <property type="entry name" value="DUF5689"/>
    <property type="match status" value="1"/>
</dbReference>
<reference evidence="4" key="1">
    <citation type="submission" date="2019-05" db="EMBL/GenBank/DDBJ databases">
        <title>Flavobacterium profundi sp. nov., isolated from a deep-sea seamount.</title>
        <authorList>
            <person name="Zhang D.-C."/>
        </authorList>
    </citation>
    <scope>NUCLEOTIDE SEQUENCE [LARGE SCALE GENOMIC DNA]</scope>
    <source>
        <strain evidence="4">EC11</strain>
    </source>
</reference>
<evidence type="ECO:0000259" key="2">
    <source>
        <dbReference type="Pfam" id="PF18942"/>
    </source>
</evidence>
<sequence>MKYIKVILVTAIFTTLSSCVTGDDYNSPDLTGECVTMTDDIAIEDITTTANSNPQLWNSTNGSILEAFVTSSDEGGNFYKSISMVAYDDNQNEFGFSIPVDQYNLFNEFEPGRKIYIKMDNLYYEIYNGLVVGSSYNGSVGRIAIEEYNKVLLHGCEKINEENLVHHISITDALNDSYLNKLIEFENVQFANSAVGKTYYDSNNTAGTGTNHNIIDADGNSIIVRTSEYANFAGEKVPEGNGKIRGVLTKFGSTYQFLIRTLYDVKLNNPRADYTFLNSVNEPFESYGNNASSFTKYFNLATAGTYLWQVKTFSNNKYIQMSAYNSGGSNRALFIVPVNFDNISNLSFKTKDGYNNGSALKVYYSLNFDPQNPSNGTLTDITSNFSIATGSTSGYAANFTNSGTYNFTGTSGYGYVIFEYVGSATGVTTTMQIDDIVLN</sequence>